<gene>
    <name evidence="2" type="ORF">GXP70_11810</name>
</gene>
<evidence type="ECO:0008006" key="4">
    <source>
        <dbReference type="Google" id="ProtNLM"/>
    </source>
</evidence>
<keyword evidence="3" id="KW-1185">Reference proteome</keyword>
<feature type="compositionally biased region" description="Low complexity" evidence="1">
    <location>
        <begin position="106"/>
        <end position="124"/>
    </location>
</feature>
<organism evidence="2 3">
    <name type="scientific">Paenibacillus lycopersici</name>
    <dbReference type="NCBI Taxonomy" id="2704462"/>
    <lineage>
        <taxon>Bacteria</taxon>
        <taxon>Bacillati</taxon>
        <taxon>Bacillota</taxon>
        <taxon>Bacilli</taxon>
        <taxon>Bacillales</taxon>
        <taxon>Paenibacillaceae</taxon>
        <taxon>Paenibacillus</taxon>
    </lineage>
</organism>
<evidence type="ECO:0000313" key="2">
    <source>
        <dbReference type="EMBL" id="QHT60552.1"/>
    </source>
</evidence>
<sequence length="415" mass="47440">MKLADMLSYADIGQLSRIASTYQCECNGNSKNELIQSILSTVNRREVFEAQIGALKLEDLRFMNSLLFDARDAFSLEELVARVQQSKFGNAEAQQGASAEKRAEETATAAPAGKKPAAKASAAKRTAKSKAAKERPEPESGPRETISRFKQYGWLFNGYAGPERYLFQVPSDLKERFKQSMERRLTSEVVYADEEPHAYRDEQMLMGEDVSQLLTFLHLHEVPLASDGTMYKRTVLQLLELFGVKESLPGKGEWRFGYGRKIKDYPNRLSLIYDYCYYQGWIAEYDERLELTSSGKERQALRTTEGTDKLYRFWLRLYKGPVPNIRSLVHWIDKLGVRWVKSETVMRTLTPYVKPFYYDQPETILEQRLIGMMMHLGLLRIGDHAEHGQVIRMTPLGRTVVAGMSLDDEAIVLNS</sequence>
<feature type="region of interest" description="Disordered" evidence="1">
    <location>
        <begin position="90"/>
        <end position="144"/>
    </location>
</feature>
<dbReference type="Proteomes" id="UP000476064">
    <property type="component" value="Chromosome"/>
</dbReference>
<evidence type="ECO:0000256" key="1">
    <source>
        <dbReference type="SAM" id="MobiDB-lite"/>
    </source>
</evidence>
<accession>A0A6C0FWY0</accession>
<dbReference type="RefSeq" id="WP_162356868.1">
    <property type="nucleotide sequence ID" value="NZ_CP048209.1"/>
</dbReference>
<proteinExistence type="predicted"/>
<dbReference type="KEGG" id="plyc:GXP70_11810"/>
<name>A0A6C0FWY0_9BACL</name>
<reference evidence="2 3" key="1">
    <citation type="submission" date="2020-01" db="EMBL/GenBank/DDBJ databases">
        <title>Paenibacillus sp. nov., isolated from tomato rhizosphere.</title>
        <authorList>
            <person name="Weon H.-Y."/>
            <person name="Lee S.A."/>
        </authorList>
    </citation>
    <scope>NUCLEOTIDE SEQUENCE [LARGE SCALE GENOMIC DNA]</scope>
    <source>
        <strain evidence="2 3">12200R-189</strain>
    </source>
</reference>
<evidence type="ECO:0000313" key="3">
    <source>
        <dbReference type="Proteomes" id="UP000476064"/>
    </source>
</evidence>
<dbReference type="AlphaFoldDB" id="A0A6C0FWY0"/>
<feature type="compositionally biased region" description="Basic and acidic residues" evidence="1">
    <location>
        <begin position="131"/>
        <end position="144"/>
    </location>
</feature>
<dbReference type="EMBL" id="CP048209">
    <property type="protein sequence ID" value="QHT60552.1"/>
    <property type="molecule type" value="Genomic_DNA"/>
</dbReference>
<protein>
    <recommendedName>
        <fullName evidence="4">Helicase XPB/Ssl2 N-terminal domain-containing protein</fullName>
    </recommendedName>
</protein>